<dbReference type="Gene3D" id="3.40.30.10">
    <property type="entry name" value="Glutaredoxin"/>
    <property type="match status" value="1"/>
</dbReference>
<evidence type="ECO:0000256" key="2">
    <source>
        <dbReference type="SAM" id="Phobius"/>
    </source>
</evidence>
<evidence type="ECO:0000313" key="4">
    <source>
        <dbReference type="EMBL" id="MCC3299721.1"/>
    </source>
</evidence>
<feature type="compositionally biased region" description="Basic and acidic residues" evidence="1">
    <location>
        <begin position="1"/>
        <end position="15"/>
    </location>
</feature>
<comment type="caution">
    <text evidence="4">The sequence shown here is derived from an EMBL/GenBank/DDBJ whole genome shotgun (WGS) entry which is preliminary data.</text>
</comment>
<dbReference type="RefSeq" id="WP_227897707.1">
    <property type="nucleotide sequence ID" value="NZ_CP099467.1"/>
</dbReference>
<proteinExistence type="predicted"/>
<dbReference type="CDD" id="cd02972">
    <property type="entry name" value="DsbA_family"/>
    <property type="match status" value="1"/>
</dbReference>
<dbReference type="Proteomes" id="UP001139158">
    <property type="component" value="Unassembled WGS sequence"/>
</dbReference>
<gene>
    <name evidence="4" type="ORF">LJ757_18165</name>
</gene>
<evidence type="ECO:0000256" key="1">
    <source>
        <dbReference type="SAM" id="MobiDB-lite"/>
    </source>
</evidence>
<dbReference type="EMBL" id="JAJFZV010000020">
    <property type="protein sequence ID" value="MCC3299721.1"/>
    <property type="molecule type" value="Genomic_DNA"/>
</dbReference>
<dbReference type="AlphaFoldDB" id="A0A9X1MH48"/>
<dbReference type="Pfam" id="PF13462">
    <property type="entry name" value="Thioredoxin_4"/>
    <property type="match status" value="1"/>
</dbReference>
<organism evidence="4 5">
    <name type="scientific">Arthrobacter caoxuetaonis</name>
    <dbReference type="NCBI Taxonomy" id="2886935"/>
    <lineage>
        <taxon>Bacteria</taxon>
        <taxon>Bacillati</taxon>
        <taxon>Actinomycetota</taxon>
        <taxon>Actinomycetes</taxon>
        <taxon>Micrococcales</taxon>
        <taxon>Micrococcaceae</taxon>
        <taxon>Arthrobacter</taxon>
    </lineage>
</organism>
<keyword evidence="2" id="KW-0812">Transmembrane</keyword>
<protein>
    <submittedName>
        <fullName evidence="4">DsbA family protein</fullName>
    </submittedName>
</protein>
<sequence>MPEELSKKEKTEQRRAQAAARISAEKTRERRRRRMIQAGTFLAAVVITAGIAALAVGNRAEPISSSGPVPAAANVFGGVNTQAPLSEGLNVNAEVIPETVDGTPPGISAPAEGEPASVVLYVDPNCVHCAEFEGYYGETLKQKAEEGAISLETRAIAILDRNSPTNYSSRAANAMACVADAAPEKYLEFTGAVFENFPSGELANQGLIDLAGEHGVDGISDCVKDGTFRPFVKFTTEAATEHGITGTPTIFINGHLWDLQGGFETVLNEAITG</sequence>
<keyword evidence="5" id="KW-1185">Reference proteome</keyword>
<reference evidence="4" key="1">
    <citation type="submission" date="2021-10" db="EMBL/GenBank/DDBJ databases">
        <title>Novel species in genus Arthrobacter.</title>
        <authorList>
            <person name="Liu Y."/>
        </authorList>
    </citation>
    <scope>NUCLEOTIDE SEQUENCE</scope>
    <source>
        <strain evidence="4">Zg-Y453</strain>
    </source>
</reference>
<dbReference type="InterPro" id="IPR012336">
    <property type="entry name" value="Thioredoxin-like_fold"/>
</dbReference>
<accession>A0A9X1MH48</accession>
<dbReference type="InterPro" id="IPR036249">
    <property type="entry name" value="Thioredoxin-like_sf"/>
</dbReference>
<evidence type="ECO:0000313" key="5">
    <source>
        <dbReference type="Proteomes" id="UP001139158"/>
    </source>
</evidence>
<feature type="region of interest" description="Disordered" evidence="1">
    <location>
        <begin position="1"/>
        <end position="31"/>
    </location>
</feature>
<keyword evidence="2" id="KW-0472">Membrane</keyword>
<evidence type="ECO:0000259" key="3">
    <source>
        <dbReference type="Pfam" id="PF13462"/>
    </source>
</evidence>
<name>A0A9X1MH48_9MICC</name>
<feature type="transmembrane region" description="Helical" evidence="2">
    <location>
        <begin position="35"/>
        <end position="56"/>
    </location>
</feature>
<dbReference type="SUPFAM" id="SSF52833">
    <property type="entry name" value="Thioredoxin-like"/>
    <property type="match status" value="1"/>
</dbReference>
<feature type="domain" description="Thioredoxin-like fold" evidence="3">
    <location>
        <begin position="115"/>
        <end position="258"/>
    </location>
</feature>
<keyword evidence="2" id="KW-1133">Transmembrane helix</keyword>